<dbReference type="SUPFAM" id="SSF46785">
    <property type="entry name" value="Winged helix' DNA-binding domain"/>
    <property type="match status" value="1"/>
</dbReference>
<dbReference type="GO" id="GO:0006351">
    <property type="term" value="P:DNA-templated transcription"/>
    <property type="evidence" value="ECO:0007669"/>
    <property type="project" value="TreeGrafter"/>
</dbReference>
<keyword evidence="4" id="KW-0804">Transcription</keyword>
<accession>A0A6I3SBD5</accession>
<dbReference type="InterPro" id="IPR058163">
    <property type="entry name" value="LysR-type_TF_proteobact-type"/>
</dbReference>
<dbReference type="GO" id="GO:0043565">
    <property type="term" value="F:sequence-specific DNA binding"/>
    <property type="evidence" value="ECO:0007669"/>
    <property type="project" value="TreeGrafter"/>
</dbReference>
<dbReference type="InterPro" id="IPR036390">
    <property type="entry name" value="WH_DNA-bd_sf"/>
</dbReference>
<dbReference type="Pfam" id="PF03466">
    <property type="entry name" value="LysR_substrate"/>
    <property type="match status" value="1"/>
</dbReference>
<dbReference type="AlphaFoldDB" id="A0A6I3SBD5"/>
<dbReference type="PANTHER" id="PTHR30537:SF5">
    <property type="entry name" value="HTH-TYPE TRANSCRIPTIONAL ACTIVATOR TTDR-RELATED"/>
    <property type="match status" value="1"/>
</dbReference>
<dbReference type="Gene3D" id="1.10.10.10">
    <property type="entry name" value="Winged helix-like DNA-binding domain superfamily/Winged helix DNA-binding domain"/>
    <property type="match status" value="1"/>
</dbReference>
<evidence type="ECO:0000256" key="4">
    <source>
        <dbReference type="ARBA" id="ARBA00023163"/>
    </source>
</evidence>
<reference evidence="6 7" key="1">
    <citation type="journal article" date="2019" name="Nat. Med.">
        <title>A library of human gut bacterial isolates paired with longitudinal multiomics data enables mechanistic microbiome research.</title>
        <authorList>
            <person name="Poyet M."/>
            <person name="Groussin M."/>
            <person name="Gibbons S.M."/>
            <person name="Avila-Pacheco J."/>
            <person name="Jiang X."/>
            <person name="Kearney S.M."/>
            <person name="Perrotta A.R."/>
            <person name="Berdy B."/>
            <person name="Zhao S."/>
            <person name="Lieberman T.D."/>
            <person name="Swanson P.K."/>
            <person name="Smith M."/>
            <person name="Roesemann S."/>
            <person name="Alexander J.E."/>
            <person name="Rich S.A."/>
            <person name="Livny J."/>
            <person name="Vlamakis H."/>
            <person name="Clish C."/>
            <person name="Bullock K."/>
            <person name="Deik A."/>
            <person name="Scott J."/>
            <person name="Pierce K.A."/>
            <person name="Xavier R.J."/>
            <person name="Alm E.J."/>
        </authorList>
    </citation>
    <scope>NUCLEOTIDE SEQUENCE [LARGE SCALE GENOMIC DNA]</scope>
    <source>
        <strain evidence="6 7">BIOML-A2</strain>
    </source>
</reference>
<evidence type="ECO:0000259" key="5">
    <source>
        <dbReference type="PROSITE" id="PS50931"/>
    </source>
</evidence>
<evidence type="ECO:0000313" key="7">
    <source>
        <dbReference type="Proteomes" id="UP000462362"/>
    </source>
</evidence>
<evidence type="ECO:0000313" key="6">
    <source>
        <dbReference type="EMBL" id="MTU44225.1"/>
    </source>
</evidence>
<keyword evidence="3" id="KW-0238">DNA-binding</keyword>
<proteinExistence type="inferred from homology"/>
<comment type="similarity">
    <text evidence="1">Belongs to the LysR transcriptional regulatory family.</text>
</comment>
<dbReference type="PANTHER" id="PTHR30537">
    <property type="entry name" value="HTH-TYPE TRANSCRIPTIONAL REGULATOR"/>
    <property type="match status" value="1"/>
</dbReference>
<dbReference type="InterPro" id="IPR000847">
    <property type="entry name" value="LysR_HTH_N"/>
</dbReference>
<protein>
    <submittedName>
        <fullName evidence="6">LysR family transcriptional regulator</fullName>
    </submittedName>
</protein>
<dbReference type="Gene3D" id="3.40.190.290">
    <property type="match status" value="1"/>
</dbReference>
<name>A0A6I3SBD5_9BURK</name>
<feature type="domain" description="HTH lysR-type" evidence="5">
    <location>
        <begin position="10"/>
        <end position="62"/>
    </location>
</feature>
<dbReference type="PROSITE" id="PS50931">
    <property type="entry name" value="HTH_LYSR"/>
    <property type="match status" value="1"/>
</dbReference>
<evidence type="ECO:0000256" key="1">
    <source>
        <dbReference type="ARBA" id="ARBA00009437"/>
    </source>
</evidence>
<dbReference type="EMBL" id="WNCL01000054">
    <property type="protein sequence ID" value="MTU44225.1"/>
    <property type="molecule type" value="Genomic_DNA"/>
</dbReference>
<dbReference type="RefSeq" id="WP_155168450.1">
    <property type="nucleotide sequence ID" value="NZ_DBGEHT010000095.1"/>
</dbReference>
<dbReference type="SUPFAM" id="SSF53850">
    <property type="entry name" value="Periplasmic binding protein-like II"/>
    <property type="match status" value="1"/>
</dbReference>
<evidence type="ECO:0000256" key="3">
    <source>
        <dbReference type="ARBA" id="ARBA00023125"/>
    </source>
</evidence>
<dbReference type="InterPro" id="IPR005119">
    <property type="entry name" value="LysR_subst-bd"/>
</dbReference>
<evidence type="ECO:0000256" key="2">
    <source>
        <dbReference type="ARBA" id="ARBA00023015"/>
    </source>
</evidence>
<gene>
    <name evidence="6" type="ORF">GMD42_11565</name>
</gene>
<dbReference type="Proteomes" id="UP000462362">
    <property type="component" value="Unassembled WGS sequence"/>
</dbReference>
<dbReference type="GO" id="GO:0003700">
    <property type="term" value="F:DNA-binding transcription factor activity"/>
    <property type="evidence" value="ECO:0007669"/>
    <property type="project" value="InterPro"/>
</dbReference>
<comment type="caution">
    <text evidence="6">The sequence shown here is derived from an EMBL/GenBank/DDBJ whole genome shotgun (WGS) entry which is preliminary data.</text>
</comment>
<dbReference type="InterPro" id="IPR036388">
    <property type="entry name" value="WH-like_DNA-bd_sf"/>
</dbReference>
<sequence>MQPKNNLLNWKLLESLERTGNLTQACIENDCDLSTASRQLAALEEDLGISLLDRRRKPMQPTRFVKTNLSLIRRIVRLHDELLEEAAKELSSRNDKFIRFGLTTSAIVHGVAGLINKFNTEYPDIEIQLVPDMDHTSVMNREVDISLVPYDPKESELTVLPIGQCFTLLVASPAYLAKRGEPKIISDLNDQGHTLLLKRKPFYPEAEDLVYGDFIYDFYTGQLRKLKDNKEGAAGKKGAGKVTTKFVGDQNGYISALSGEGIAVDLPLSFIKRDLMGGSLVPVLKGWKRKPWSRNLVVHKENSHWEELYTFARWFQLHERIDSHQRWNEMYQFCEVPEEAYANL</sequence>
<keyword evidence="2" id="KW-0805">Transcription regulation</keyword>
<organism evidence="6 7">
    <name type="scientific">Parasutterella excrementihominis</name>
    <dbReference type="NCBI Taxonomy" id="487175"/>
    <lineage>
        <taxon>Bacteria</taxon>
        <taxon>Pseudomonadati</taxon>
        <taxon>Pseudomonadota</taxon>
        <taxon>Betaproteobacteria</taxon>
        <taxon>Burkholderiales</taxon>
        <taxon>Sutterellaceae</taxon>
        <taxon>Parasutterella</taxon>
    </lineage>
</organism>
<dbReference type="Pfam" id="PF00126">
    <property type="entry name" value="HTH_1"/>
    <property type="match status" value="1"/>
</dbReference>